<keyword evidence="1" id="KW-1133">Transmembrane helix</keyword>
<feature type="domain" description="DUF1559" evidence="2">
    <location>
        <begin position="34"/>
        <end position="352"/>
    </location>
</feature>
<dbReference type="Proteomes" id="UP000676194">
    <property type="component" value="Chromosome"/>
</dbReference>
<keyword evidence="1" id="KW-0472">Membrane</keyword>
<name>A0A8E6B2G2_9BACT</name>
<dbReference type="NCBIfam" id="TIGR02532">
    <property type="entry name" value="IV_pilin_GFxxxE"/>
    <property type="match status" value="1"/>
</dbReference>
<evidence type="ECO:0000259" key="2">
    <source>
        <dbReference type="Pfam" id="PF07596"/>
    </source>
</evidence>
<gene>
    <name evidence="3" type="ORF">KIH39_17350</name>
</gene>
<accession>A0A8E6B2G2</accession>
<dbReference type="InterPro" id="IPR027558">
    <property type="entry name" value="Pre_pil_HX9DG_C"/>
</dbReference>
<dbReference type="SUPFAM" id="SSF54523">
    <property type="entry name" value="Pili subunits"/>
    <property type="match status" value="1"/>
</dbReference>
<keyword evidence="4" id="KW-1185">Reference proteome</keyword>
<dbReference type="Gene3D" id="3.30.700.10">
    <property type="entry name" value="Glycoprotein, Type 4 Pilin"/>
    <property type="match status" value="1"/>
</dbReference>
<organism evidence="3 4">
    <name type="scientific">Telmatocola sphagniphila</name>
    <dbReference type="NCBI Taxonomy" id="1123043"/>
    <lineage>
        <taxon>Bacteria</taxon>
        <taxon>Pseudomonadati</taxon>
        <taxon>Planctomycetota</taxon>
        <taxon>Planctomycetia</taxon>
        <taxon>Gemmatales</taxon>
        <taxon>Gemmataceae</taxon>
    </lineage>
</organism>
<dbReference type="AlphaFoldDB" id="A0A8E6B2G2"/>
<proteinExistence type="predicted"/>
<sequence>MSLRLRRKAFTLIELLVVIAIIAVLIGLLLPAVQKVREAAARMKCTNNLKQLGLAALNYESSYGAFPFNAITKNNSQPPYIPFQAGTVPTPGNTGGTQGRCGGLVPLLPFVEQNNILPIYTFNVDFSDPMNTATLSLPFNLFVCPSNPSGLSPITYPTTYISGGNNSFAPPATPGASKNIYGSKLYPTTNITVSGLPSDYAPAVQVKTTKDALGAEIAFTNPVVAAAYPGTPSKGAMRQNGPTKITEIIDGTSTTILYSEAAGRANQFYTGYVNAGPDTSVTGPIWSDSDNRITVTGTTADGKTVATATCTNCTCVINCNNLSGDIYAFHTGGANICFADGHVSFVASTIDIKTLVALVTKAGGEVIPNF</sequence>
<evidence type="ECO:0000313" key="3">
    <source>
        <dbReference type="EMBL" id="QVL30612.1"/>
    </source>
</evidence>
<keyword evidence="1" id="KW-0812">Transmembrane</keyword>
<protein>
    <submittedName>
        <fullName evidence="3">DUF1559 domain-containing protein</fullName>
    </submittedName>
</protein>
<evidence type="ECO:0000256" key="1">
    <source>
        <dbReference type="SAM" id="Phobius"/>
    </source>
</evidence>
<dbReference type="InterPro" id="IPR011453">
    <property type="entry name" value="DUF1559"/>
</dbReference>
<evidence type="ECO:0000313" key="4">
    <source>
        <dbReference type="Proteomes" id="UP000676194"/>
    </source>
</evidence>
<feature type="transmembrane region" description="Helical" evidence="1">
    <location>
        <begin position="12"/>
        <end position="33"/>
    </location>
</feature>
<dbReference type="Pfam" id="PF07963">
    <property type="entry name" value="N_methyl"/>
    <property type="match status" value="1"/>
</dbReference>
<reference evidence="3" key="1">
    <citation type="submission" date="2021-05" db="EMBL/GenBank/DDBJ databases">
        <title>Complete genome sequence of the cellulolytic planctomycete Telmatocola sphagniphila SP2T and characterization of the first cellulase from planctomycetes.</title>
        <authorList>
            <person name="Rakitin A.L."/>
            <person name="Beletsky A.V."/>
            <person name="Naumoff D.G."/>
            <person name="Kulichevskaya I.S."/>
            <person name="Mardanov A.V."/>
            <person name="Ravin N.V."/>
            <person name="Dedysh S.N."/>
        </authorList>
    </citation>
    <scope>NUCLEOTIDE SEQUENCE</scope>
    <source>
        <strain evidence="3">SP2T</strain>
    </source>
</reference>
<dbReference type="InterPro" id="IPR045584">
    <property type="entry name" value="Pilin-like"/>
</dbReference>
<dbReference type="RefSeq" id="WP_213494483.1">
    <property type="nucleotide sequence ID" value="NZ_CP074694.1"/>
</dbReference>
<dbReference type="InterPro" id="IPR012902">
    <property type="entry name" value="N_methyl_site"/>
</dbReference>
<dbReference type="PANTHER" id="PTHR30093">
    <property type="entry name" value="GENERAL SECRETION PATHWAY PROTEIN G"/>
    <property type="match status" value="1"/>
</dbReference>
<dbReference type="NCBIfam" id="TIGR04294">
    <property type="entry name" value="pre_pil_HX9DG"/>
    <property type="match status" value="1"/>
</dbReference>
<dbReference type="KEGG" id="tsph:KIH39_17350"/>
<dbReference type="EMBL" id="CP074694">
    <property type="protein sequence ID" value="QVL30612.1"/>
    <property type="molecule type" value="Genomic_DNA"/>
</dbReference>
<dbReference type="Pfam" id="PF07596">
    <property type="entry name" value="SBP_bac_10"/>
    <property type="match status" value="1"/>
</dbReference>
<dbReference type="PANTHER" id="PTHR30093:SF2">
    <property type="entry name" value="TYPE II SECRETION SYSTEM PROTEIN H"/>
    <property type="match status" value="1"/>
</dbReference>